<organism evidence="2 3">
    <name type="scientific">Clonostachys byssicola</name>
    <dbReference type="NCBI Taxonomy" id="160290"/>
    <lineage>
        <taxon>Eukaryota</taxon>
        <taxon>Fungi</taxon>
        <taxon>Dikarya</taxon>
        <taxon>Ascomycota</taxon>
        <taxon>Pezizomycotina</taxon>
        <taxon>Sordariomycetes</taxon>
        <taxon>Hypocreomycetidae</taxon>
        <taxon>Hypocreales</taxon>
        <taxon>Bionectriaceae</taxon>
        <taxon>Clonostachys</taxon>
    </lineage>
</organism>
<accession>A0A9N9UUG0</accession>
<name>A0A9N9UUG0_9HYPO</name>
<evidence type="ECO:0000313" key="2">
    <source>
        <dbReference type="EMBL" id="CAG9997299.1"/>
    </source>
</evidence>
<protein>
    <submittedName>
        <fullName evidence="2">Uncharacterized protein</fullName>
    </submittedName>
</protein>
<dbReference type="EMBL" id="CABFNO020001545">
    <property type="protein sequence ID" value="CAG9997299.1"/>
    <property type="molecule type" value="Genomic_DNA"/>
</dbReference>
<proteinExistence type="predicted"/>
<sequence>MDAFGVASTSFQLLQILFELRTCLKHQPLKFNSWDEELSCLDRTITSVRENPKLHTILVKTILERVVAKAKALKNLLERLSPVHQKKKFDIQKITNILTAKSNESQILKHFADLERYKTTLMLAISTINSSNLENPEKTSMWNTKPRKDRRTLALSRPKDPLADHPNWKKILWELIHTSAEQPQPQPMNNHQYEVRQRLEQTPTPTASNPTSTGASDTRGKSAATVVNVMSGNISKGNKCSLSISHPLGGTIEENRFEGHQRLDGFHGEGVMKAYITNVQAAELMDIDEKEEVEAERQPSRRMPFHNVDSMDVDGNE</sequence>
<reference evidence="2" key="1">
    <citation type="submission" date="2021-10" db="EMBL/GenBank/DDBJ databases">
        <authorList>
            <person name="Piombo E."/>
        </authorList>
    </citation>
    <scope>NUCLEOTIDE SEQUENCE</scope>
</reference>
<keyword evidence="3" id="KW-1185">Reference proteome</keyword>
<gene>
    <name evidence="2" type="ORF">CBYS24578_00016798</name>
</gene>
<evidence type="ECO:0000313" key="3">
    <source>
        <dbReference type="Proteomes" id="UP000754883"/>
    </source>
</evidence>
<evidence type="ECO:0000256" key="1">
    <source>
        <dbReference type="SAM" id="MobiDB-lite"/>
    </source>
</evidence>
<dbReference type="Proteomes" id="UP000754883">
    <property type="component" value="Unassembled WGS sequence"/>
</dbReference>
<feature type="compositionally biased region" description="Low complexity" evidence="1">
    <location>
        <begin position="202"/>
        <end position="216"/>
    </location>
</feature>
<dbReference type="OrthoDB" id="5152518at2759"/>
<feature type="region of interest" description="Disordered" evidence="1">
    <location>
        <begin position="200"/>
        <end position="221"/>
    </location>
</feature>
<dbReference type="AlphaFoldDB" id="A0A9N9UUG0"/>
<comment type="caution">
    <text evidence="2">The sequence shown here is derived from an EMBL/GenBank/DDBJ whole genome shotgun (WGS) entry which is preliminary data.</text>
</comment>
<feature type="region of interest" description="Disordered" evidence="1">
    <location>
        <begin position="291"/>
        <end position="317"/>
    </location>
</feature>